<keyword evidence="2" id="KW-1185">Reference proteome</keyword>
<dbReference type="Proteomes" id="UP001056120">
    <property type="component" value="Linkage Group LG21"/>
</dbReference>
<protein>
    <submittedName>
        <fullName evidence="1">Uncharacterized protein</fullName>
    </submittedName>
</protein>
<comment type="caution">
    <text evidence="1">The sequence shown here is derived from an EMBL/GenBank/DDBJ whole genome shotgun (WGS) entry which is preliminary data.</text>
</comment>
<reference evidence="1 2" key="2">
    <citation type="journal article" date="2022" name="Mol. Ecol. Resour.">
        <title>The genomes of chicory, endive, great burdock and yacon provide insights into Asteraceae paleo-polyploidization history and plant inulin production.</title>
        <authorList>
            <person name="Fan W."/>
            <person name="Wang S."/>
            <person name="Wang H."/>
            <person name="Wang A."/>
            <person name="Jiang F."/>
            <person name="Liu H."/>
            <person name="Zhao H."/>
            <person name="Xu D."/>
            <person name="Zhang Y."/>
        </authorList>
    </citation>
    <scope>NUCLEOTIDE SEQUENCE [LARGE SCALE GENOMIC DNA]</scope>
    <source>
        <strain evidence="2">cv. Yunnan</strain>
        <tissue evidence="1">Leaves</tissue>
    </source>
</reference>
<accession>A0ACB9CFP5</accession>
<evidence type="ECO:0000313" key="1">
    <source>
        <dbReference type="EMBL" id="KAI3733078.1"/>
    </source>
</evidence>
<gene>
    <name evidence="1" type="ORF">L1987_64295</name>
</gene>
<dbReference type="EMBL" id="CM042038">
    <property type="protein sequence ID" value="KAI3733078.1"/>
    <property type="molecule type" value="Genomic_DNA"/>
</dbReference>
<proteinExistence type="predicted"/>
<reference evidence="2" key="1">
    <citation type="journal article" date="2022" name="Mol. Ecol. Resour.">
        <title>The genomes of chicory, endive, great burdock and yacon provide insights into Asteraceae palaeo-polyploidization history and plant inulin production.</title>
        <authorList>
            <person name="Fan W."/>
            <person name="Wang S."/>
            <person name="Wang H."/>
            <person name="Wang A."/>
            <person name="Jiang F."/>
            <person name="Liu H."/>
            <person name="Zhao H."/>
            <person name="Xu D."/>
            <person name="Zhang Y."/>
        </authorList>
    </citation>
    <scope>NUCLEOTIDE SEQUENCE [LARGE SCALE GENOMIC DNA]</scope>
    <source>
        <strain evidence="2">cv. Yunnan</strain>
    </source>
</reference>
<name>A0ACB9CFP5_9ASTR</name>
<evidence type="ECO:0000313" key="2">
    <source>
        <dbReference type="Proteomes" id="UP001056120"/>
    </source>
</evidence>
<organism evidence="1 2">
    <name type="scientific">Smallanthus sonchifolius</name>
    <dbReference type="NCBI Taxonomy" id="185202"/>
    <lineage>
        <taxon>Eukaryota</taxon>
        <taxon>Viridiplantae</taxon>
        <taxon>Streptophyta</taxon>
        <taxon>Embryophyta</taxon>
        <taxon>Tracheophyta</taxon>
        <taxon>Spermatophyta</taxon>
        <taxon>Magnoliopsida</taxon>
        <taxon>eudicotyledons</taxon>
        <taxon>Gunneridae</taxon>
        <taxon>Pentapetalae</taxon>
        <taxon>asterids</taxon>
        <taxon>campanulids</taxon>
        <taxon>Asterales</taxon>
        <taxon>Asteraceae</taxon>
        <taxon>Asteroideae</taxon>
        <taxon>Heliantheae alliance</taxon>
        <taxon>Millerieae</taxon>
        <taxon>Smallanthus</taxon>
    </lineage>
</organism>
<sequence>MPPTRGTPSPKRQQRSPVRSSRDGHRDRQAPRRVTTESCSPVPARSLERDPKGRRISPNGKAALSPSLHKSPSSSVSSPAAERSPSDESPLPPKRRREGMITKDRLDNVEVEKLKFSRVKEDTRENKDLVSDKHDKNKHSPQVQKRNSNNDGRRNYPELSSDRARDSENGYKADEMNQEAVKLPKEERHNQSRSLDSGSEESDHKRKHKRKDATPGDDDSHDSYAEDRKEAKRRRKEEKKNEKRRKT</sequence>